<dbReference type="SUPFAM" id="SSF52540">
    <property type="entry name" value="P-loop containing nucleoside triphosphate hydrolases"/>
    <property type="match status" value="1"/>
</dbReference>
<dbReference type="Proteomes" id="UP000815698">
    <property type="component" value="Chromosome"/>
</dbReference>
<evidence type="ECO:0000313" key="2">
    <source>
        <dbReference type="EMBL" id="ATH95877.1"/>
    </source>
</evidence>
<gene>
    <name evidence="2" type="ORF">COP05_01290</name>
</gene>
<dbReference type="CDD" id="cd00085">
    <property type="entry name" value="HNHc"/>
    <property type="match status" value="1"/>
</dbReference>
<dbReference type="InterPro" id="IPR003615">
    <property type="entry name" value="HNH_nuc"/>
</dbReference>
<name>A0ABM6PKZ5_9MICO</name>
<dbReference type="Gene3D" id="3.40.50.300">
    <property type="entry name" value="P-loop containing nucleotide triphosphate hydrolases"/>
    <property type="match status" value="1"/>
</dbReference>
<protein>
    <recommendedName>
        <fullName evidence="4">HNH nuclease domain-containing protein</fullName>
    </recommendedName>
</protein>
<evidence type="ECO:0000313" key="3">
    <source>
        <dbReference type="Proteomes" id="UP000815698"/>
    </source>
</evidence>
<proteinExistence type="predicted"/>
<evidence type="ECO:0008006" key="4">
    <source>
        <dbReference type="Google" id="ProtNLM"/>
    </source>
</evidence>
<reference evidence="2 3" key="1">
    <citation type="journal article" date="2016" name="Int. J. Syst. Evol. Microbiol.">
        <title>Dermabacter jinjuensis sp. nov., a novel species of the genus Dermabacter isolated from a clinical specimen.</title>
        <authorList>
            <person name="Park Y.K."/>
            <person name="Lee K.M."/>
            <person name="Lee W.K."/>
            <person name="Cho M.J."/>
            <person name="Lee H.S."/>
            <person name="Cho Y.G."/>
            <person name="Lee Y.C."/>
            <person name="Lee W.K."/>
            <person name="Seong W.K."/>
            <person name="Hwang K.J."/>
        </authorList>
    </citation>
    <scope>NUCLEOTIDE SEQUENCE [LARGE SCALE GENOMIC DNA]</scope>
    <source>
        <strain evidence="2 3">32T</strain>
    </source>
</reference>
<evidence type="ECO:0000256" key="1">
    <source>
        <dbReference type="SAM" id="MobiDB-lite"/>
    </source>
</evidence>
<organism evidence="2 3">
    <name type="scientific">Dermabacter jinjuensis</name>
    <dbReference type="NCBI Taxonomy" id="1667168"/>
    <lineage>
        <taxon>Bacteria</taxon>
        <taxon>Bacillati</taxon>
        <taxon>Actinomycetota</taxon>
        <taxon>Actinomycetes</taxon>
        <taxon>Micrococcales</taxon>
        <taxon>Dermabacteraceae</taxon>
        <taxon>Dermabacter</taxon>
    </lineage>
</organism>
<accession>A0ABM6PKZ5</accession>
<dbReference type="InterPro" id="IPR027417">
    <property type="entry name" value="P-loop_NTPase"/>
</dbReference>
<sequence>MDDYMTLSGPQRRALLDQSLAIHGYVCCICGLAIARGDESLQHLTPRSKGGVTTLENTRPAHKRCNYSLQDRTSEGIAAEVHSGLSYFTRPDTPTDKGVPPRETRPLTPLTKTGVPRRVVLITGPPGAGKSTRARELEREDGLKVYDADDAEWNGHHGREFKAALRHIGRDKTARAAVIVSGATRNAREQAARTIDATEIETLIAPKETLKQRIKERKQTNQTIKTQLAALEDWFKRHEE</sequence>
<feature type="region of interest" description="Disordered" evidence="1">
    <location>
        <begin position="86"/>
        <end position="110"/>
    </location>
</feature>
<dbReference type="Gene3D" id="1.10.30.50">
    <property type="match status" value="1"/>
</dbReference>
<dbReference type="RefSeq" id="WP_096882428.1">
    <property type="nucleotide sequence ID" value="NZ_CP023482.1"/>
</dbReference>
<keyword evidence="3" id="KW-1185">Reference proteome</keyword>
<feature type="compositionally biased region" description="Basic and acidic residues" evidence="1">
    <location>
        <begin position="93"/>
        <end position="105"/>
    </location>
</feature>
<dbReference type="EMBL" id="CP023482">
    <property type="protein sequence ID" value="ATH95877.1"/>
    <property type="molecule type" value="Genomic_DNA"/>
</dbReference>